<dbReference type="Proteomes" id="UP001075354">
    <property type="component" value="Unassembled WGS sequence"/>
</dbReference>
<dbReference type="SUPFAM" id="SSF56672">
    <property type="entry name" value="DNA/RNA polymerases"/>
    <property type="match status" value="1"/>
</dbReference>
<dbReference type="InterPro" id="IPR021109">
    <property type="entry name" value="Peptidase_aspartic_dom_sf"/>
</dbReference>
<keyword evidence="3" id="KW-1185">Reference proteome</keyword>
<accession>A0AAV7X411</accession>
<dbReference type="Gene3D" id="2.40.70.10">
    <property type="entry name" value="Acid Proteases"/>
    <property type="match status" value="1"/>
</dbReference>
<evidence type="ECO:0000256" key="1">
    <source>
        <dbReference type="SAM" id="MobiDB-lite"/>
    </source>
</evidence>
<comment type="caution">
    <text evidence="2">The sequence shown here is derived from an EMBL/GenBank/DDBJ whole genome shotgun (WGS) entry which is preliminary data.</text>
</comment>
<feature type="compositionally biased region" description="Polar residues" evidence="1">
    <location>
        <begin position="219"/>
        <end position="238"/>
    </location>
</feature>
<feature type="compositionally biased region" description="Basic residues" evidence="1">
    <location>
        <begin position="243"/>
        <end position="262"/>
    </location>
</feature>
<dbReference type="PANTHER" id="PTHR33194">
    <property type="entry name" value="ZINC KNUCKLE DOMAINCONTAINING PROTEIN"/>
    <property type="match status" value="1"/>
</dbReference>
<feature type="region of interest" description="Disordered" evidence="1">
    <location>
        <begin position="219"/>
        <end position="284"/>
    </location>
</feature>
<dbReference type="PANTHER" id="PTHR33194:SF4">
    <property type="entry name" value="CCHC-TYPE DOMAIN-CONTAINING PROTEIN"/>
    <property type="match status" value="1"/>
</dbReference>
<sequence>MEFLACLNNLMPVFTGEGGFSAVDEYVSKIRRLVQILGISEDRQADLLLCTTKGVANKLLERTLAERPRSTFGELLEALQGAFKSAPDSGALQQQLENRVKKPTETLRVYAQEVIELCLRLDPAMSEARQVQYITRGLPTDLQADLKHRDFDTVSELLTAIDKLQAKTAQLARIEAARLLQGSSSVSTISVQPTALDPLTAKIDKMLEAQAALLAATTSTPGENSVNAVPNTFSNYNAGSSRGRGRGNNRGGRPRGRGRRGNGRSNNRGNINNSTTSSGGGECSHTEAIKKLTQGMSQLLHELRASHSTPRANFPNPGVHAVPPVLALFDPGAQLTLIKSSVVPSHFIVNPPTEFPGCADCSPLPVDGTAQLNFVIGPIEATYNFHVAPTIAFDVIFGIDWAYAFRCAACYFCKRLLIRHGSASILLQERPAAVNSVQLPPIEVEDIYSAHRTLHAACDEELPPGTTRWIAFLVHPHPLSSAAYVTPSGHLPDDVTVADTVIDAACSFNNSDVPIQLEKDCVLAHIRPEDTDISPAPVNEVRVRNSDSAPSAPHIASVPLTSTLNFDINQALPSEHQRQLRQLLQEFHDIFHRPGEPLRCTNVFDARLELHDTTLYNVPQYKLTPAQLQAAQEEVENLLLHKTIKEQNSHYCLSLLVVPRATPLGEKQR</sequence>
<name>A0AAV7X411_9NEOP</name>
<dbReference type="InterPro" id="IPR043502">
    <property type="entry name" value="DNA/RNA_pol_sf"/>
</dbReference>
<dbReference type="GO" id="GO:0071897">
    <property type="term" value="P:DNA biosynthetic process"/>
    <property type="evidence" value="ECO:0007669"/>
    <property type="project" value="UniProtKB-ARBA"/>
</dbReference>
<feature type="compositionally biased region" description="Low complexity" evidence="1">
    <location>
        <begin position="263"/>
        <end position="277"/>
    </location>
</feature>
<gene>
    <name evidence="2" type="ORF">ONE63_011232</name>
</gene>
<dbReference type="CDD" id="cd00303">
    <property type="entry name" value="retropepsin_like"/>
    <property type="match status" value="1"/>
</dbReference>
<evidence type="ECO:0000313" key="2">
    <source>
        <dbReference type="EMBL" id="KAJ1519158.1"/>
    </source>
</evidence>
<organism evidence="2 3">
    <name type="scientific">Megalurothrips usitatus</name>
    <name type="common">bean blossom thrips</name>
    <dbReference type="NCBI Taxonomy" id="439358"/>
    <lineage>
        <taxon>Eukaryota</taxon>
        <taxon>Metazoa</taxon>
        <taxon>Ecdysozoa</taxon>
        <taxon>Arthropoda</taxon>
        <taxon>Hexapoda</taxon>
        <taxon>Insecta</taxon>
        <taxon>Pterygota</taxon>
        <taxon>Neoptera</taxon>
        <taxon>Paraneoptera</taxon>
        <taxon>Thysanoptera</taxon>
        <taxon>Terebrantia</taxon>
        <taxon>Thripoidea</taxon>
        <taxon>Thripidae</taxon>
        <taxon>Megalurothrips</taxon>
    </lineage>
</organism>
<reference evidence="2" key="1">
    <citation type="submission" date="2022-12" db="EMBL/GenBank/DDBJ databases">
        <title>Chromosome-level genome assembly of the bean flower thrips Megalurothrips usitatus.</title>
        <authorList>
            <person name="Ma L."/>
            <person name="Liu Q."/>
            <person name="Li H."/>
            <person name="Cai W."/>
        </authorList>
    </citation>
    <scope>NUCLEOTIDE SEQUENCE</scope>
    <source>
        <strain evidence="2">Cailab_2022a</strain>
    </source>
</reference>
<dbReference type="AlphaFoldDB" id="A0AAV7X411"/>
<evidence type="ECO:0008006" key="4">
    <source>
        <dbReference type="Google" id="ProtNLM"/>
    </source>
</evidence>
<protein>
    <recommendedName>
        <fullName evidence="4">Retrotransposon gag domain-containing protein</fullName>
    </recommendedName>
</protein>
<proteinExistence type="predicted"/>
<dbReference type="EMBL" id="JAPTSV010000748">
    <property type="protein sequence ID" value="KAJ1519158.1"/>
    <property type="molecule type" value="Genomic_DNA"/>
</dbReference>
<dbReference type="Gene3D" id="3.10.10.10">
    <property type="entry name" value="HIV Type 1 Reverse Transcriptase, subunit A, domain 1"/>
    <property type="match status" value="1"/>
</dbReference>
<evidence type="ECO:0000313" key="3">
    <source>
        <dbReference type="Proteomes" id="UP001075354"/>
    </source>
</evidence>